<dbReference type="GO" id="GO:0006235">
    <property type="term" value="P:dTTP biosynthetic process"/>
    <property type="evidence" value="ECO:0007669"/>
    <property type="project" value="UniProtKB-UniRule"/>
</dbReference>
<dbReference type="InterPro" id="IPR027417">
    <property type="entry name" value="P-loop_NTPase"/>
</dbReference>
<dbReference type="FunFam" id="3.40.50.300:FF:000225">
    <property type="entry name" value="Thymidylate kinase"/>
    <property type="match status" value="1"/>
</dbReference>
<dbReference type="SUPFAM" id="SSF52540">
    <property type="entry name" value="P-loop containing nucleoside triphosphate hydrolases"/>
    <property type="match status" value="1"/>
</dbReference>
<evidence type="ECO:0000256" key="7">
    <source>
        <dbReference type="ARBA" id="ARBA00022777"/>
    </source>
</evidence>
<dbReference type="GO" id="GO:0005829">
    <property type="term" value="C:cytosol"/>
    <property type="evidence" value="ECO:0007669"/>
    <property type="project" value="TreeGrafter"/>
</dbReference>
<evidence type="ECO:0000256" key="1">
    <source>
        <dbReference type="ARBA" id="ARBA00009776"/>
    </source>
</evidence>
<evidence type="ECO:0000256" key="11">
    <source>
        <dbReference type="ARBA" id="ARBA00057735"/>
    </source>
</evidence>
<evidence type="ECO:0000256" key="8">
    <source>
        <dbReference type="ARBA" id="ARBA00022840"/>
    </source>
</evidence>
<comment type="function">
    <text evidence="11 12">Phosphorylation of dTMP to form dTDP in both de novo and salvage pathways of dTTP synthesis.</text>
</comment>
<evidence type="ECO:0000256" key="5">
    <source>
        <dbReference type="ARBA" id="ARBA00022727"/>
    </source>
</evidence>
<dbReference type="RefSeq" id="WP_242013771.1">
    <property type="nucleotide sequence ID" value="NZ_QBKP01000002.1"/>
</dbReference>
<dbReference type="NCBIfam" id="TIGR00041">
    <property type="entry name" value="DTMP_kinase"/>
    <property type="match status" value="1"/>
</dbReference>
<dbReference type="InterPro" id="IPR018094">
    <property type="entry name" value="Thymidylate_kinase"/>
</dbReference>
<dbReference type="PANTHER" id="PTHR10344">
    <property type="entry name" value="THYMIDYLATE KINASE"/>
    <property type="match status" value="1"/>
</dbReference>
<dbReference type="EC" id="2.7.4.9" evidence="2 12"/>
<evidence type="ECO:0000313" key="15">
    <source>
        <dbReference type="Proteomes" id="UP000244224"/>
    </source>
</evidence>
<dbReference type="GO" id="GO:0006233">
    <property type="term" value="P:dTDP biosynthetic process"/>
    <property type="evidence" value="ECO:0007669"/>
    <property type="project" value="InterPro"/>
</dbReference>
<proteinExistence type="inferred from homology"/>
<dbReference type="EMBL" id="QBKP01000002">
    <property type="protein sequence ID" value="PTX52536.1"/>
    <property type="molecule type" value="Genomic_DNA"/>
</dbReference>
<evidence type="ECO:0000259" key="13">
    <source>
        <dbReference type="Pfam" id="PF02223"/>
    </source>
</evidence>
<protein>
    <recommendedName>
        <fullName evidence="3 12">Thymidylate kinase</fullName>
        <ecNumber evidence="2 12">2.7.4.9</ecNumber>
    </recommendedName>
    <alternativeName>
        <fullName evidence="9 12">dTMP kinase</fullName>
    </alternativeName>
</protein>
<keyword evidence="6 12" id="KW-0547">Nucleotide-binding</keyword>
<gene>
    <name evidence="12" type="primary">tmk</name>
    <name evidence="14" type="ORF">C8N34_102316</name>
</gene>
<reference evidence="14 15" key="1">
    <citation type="submission" date="2018-04" db="EMBL/GenBank/DDBJ databases">
        <title>Genomic Encyclopedia of Archaeal and Bacterial Type Strains, Phase II (KMG-II): from individual species to whole genera.</title>
        <authorList>
            <person name="Goeker M."/>
        </authorList>
    </citation>
    <scope>NUCLEOTIDE SEQUENCE [LARGE SCALE GENOMIC DNA]</scope>
    <source>
        <strain evidence="14 15">DSM 21823</strain>
    </source>
</reference>
<dbReference type="PANTHER" id="PTHR10344:SF4">
    <property type="entry name" value="UMP-CMP KINASE 2, MITOCHONDRIAL"/>
    <property type="match status" value="1"/>
</dbReference>
<evidence type="ECO:0000256" key="2">
    <source>
        <dbReference type="ARBA" id="ARBA00012980"/>
    </source>
</evidence>
<keyword evidence="8 12" id="KW-0067">ATP-binding</keyword>
<sequence length="219" mass="23812">MRKGVFITFEGIDGSGKSTQSRLAHKALIARGHEVVLTREPGGSPGAEEIRALLVRGESDRWSPETELILFNAARRDHVERTVLPALDRGAIVLCDRYVDSTRGYQGGDPARARLIDLMHRELIGLDPDLTILIDLDPALASARDASVKGAETRFEGRGDPFMAAVAGRLRARALQEPDRFRVLDGAMTAEALSERVVAEIDSRLQEKRGGPGHSGPSL</sequence>
<name>A0A2T6B900_9RHOB</name>
<keyword evidence="5 12" id="KW-0545">Nucleotide biosynthesis</keyword>
<comment type="caution">
    <text evidence="14">The sequence shown here is derived from an EMBL/GenBank/DDBJ whole genome shotgun (WGS) entry which is preliminary data.</text>
</comment>
<feature type="binding site" evidence="12">
    <location>
        <begin position="11"/>
        <end position="18"/>
    </location>
    <ligand>
        <name>ATP</name>
        <dbReference type="ChEBI" id="CHEBI:30616"/>
    </ligand>
</feature>
<dbReference type="Proteomes" id="UP000244224">
    <property type="component" value="Unassembled WGS sequence"/>
</dbReference>
<accession>A0A2T6B900</accession>
<dbReference type="GO" id="GO:0005524">
    <property type="term" value="F:ATP binding"/>
    <property type="evidence" value="ECO:0007669"/>
    <property type="project" value="UniProtKB-UniRule"/>
</dbReference>
<evidence type="ECO:0000313" key="14">
    <source>
        <dbReference type="EMBL" id="PTX52536.1"/>
    </source>
</evidence>
<evidence type="ECO:0000256" key="3">
    <source>
        <dbReference type="ARBA" id="ARBA00017144"/>
    </source>
</evidence>
<dbReference type="GO" id="GO:0004798">
    <property type="term" value="F:dTMP kinase activity"/>
    <property type="evidence" value="ECO:0007669"/>
    <property type="project" value="UniProtKB-UniRule"/>
</dbReference>
<evidence type="ECO:0000256" key="9">
    <source>
        <dbReference type="ARBA" id="ARBA00029962"/>
    </source>
</evidence>
<keyword evidence="4 12" id="KW-0808">Transferase</keyword>
<keyword evidence="15" id="KW-1185">Reference proteome</keyword>
<evidence type="ECO:0000256" key="12">
    <source>
        <dbReference type="HAMAP-Rule" id="MF_00165"/>
    </source>
</evidence>
<feature type="domain" description="Thymidylate kinase-like" evidence="13">
    <location>
        <begin position="9"/>
        <end position="164"/>
    </location>
</feature>
<comment type="similarity">
    <text evidence="1 12">Belongs to the thymidylate kinase family.</text>
</comment>
<dbReference type="HAMAP" id="MF_00165">
    <property type="entry name" value="Thymidylate_kinase"/>
    <property type="match status" value="1"/>
</dbReference>
<keyword evidence="7 12" id="KW-0418">Kinase</keyword>
<evidence type="ECO:0000256" key="4">
    <source>
        <dbReference type="ARBA" id="ARBA00022679"/>
    </source>
</evidence>
<dbReference type="Gene3D" id="3.40.50.300">
    <property type="entry name" value="P-loop containing nucleotide triphosphate hydrolases"/>
    <property type="match status" value="1"/>
</dbReference>
<comment type="catalytic activity">
    <reaction evidence="10 12">
        <text>dTMP + ATP = dTDP + ADP</text>
        <dbReference type="Rhea" id="RHEA:13517"/>
        <dbReference type="ChEBI" id="CHEBI:30616"/>
        <dbReference type="ChEBI" id="CHEBI:58369"/>
        <dbReference type="ChEBI" id="CHEBI:63528"/>
        <dbReference type="ChEBI" id="CHEBI:456216"/>
        <dbReference type="EC" id="2.7.4.9"/>
    </reaction>
</comment>
<evidence type="ECO:0000256" key="6">
    <source>
        <dbReference type="ARBA" id="ARBA00022741"/>
    </source>
</evidence>
<evidence type="ECO:0000256" key="10">
    <source>
        <dbReference type="ARBA" id="ARBA00048743"/>
    </source>
</evidence>
<dbReference type="CDD" id="cd01672">
    <property type="entry name" value="TMPK"/>
    <property type="match status" value="1"/>
</dbReference>
<dbReference type="AlphaFoldDB" id="A0A2T6B900"/>
<dbReference type="GO" id="GO:0006227">
    <property type="term" value="P:dUDP biosynthetic process"/>
    <property type="evidence" value="ECO:0007669"/>
    <property type="project" value="TreeGrafter"/>
</dbReference>
<dbReference type="InterPro" id="IPR039430">
    <property type="entry name" value="Thymidylate_kin-like_dom"/>
</dbReference>
<dbReference type="Pfam" id="PF02223">
    <property type="entry name" value="Thymidylate_kin"/>
    <property type="match status" value="1"/>
</dbReference>
<organism evidence="14 15">
    <name type="scientific">Gemmobacter caeni</name>
    <dbReference type="NCBI Taxonomy" id="589035"/>
    <lineage>
        <taxon>Bacteria</taxon>
        <taxon>Pseudomonadati</taxon>
        <taxon>Pseudomonadota</taxon>
        <taxon>Alphaproteobacteria</taxon>
        <taxon>Rhodobacterales</taxon>
        <taxon>Paracoccaceae</taxon>
        <taxon>Gemmobacter</taxon>
    </lineage>
</organism>